<dbReference type="NCBIfam" id="TIGR02937">
    <property type="entry name" value="sigma70-ECF"/>
    <property type="match status" value="1"/>
</dbReference>
<dbReference type="Gene3D" id="1.10.10.10">
    <property type="entry name" value="Winged helix-like DNA-binding domain superfamily/Winged helix DNA-binding domain"/>
    <property type="match status" value="1"/>
</dbReference>
<dbReference type="InterPro" id="IPR013324">
    <property type="entry name" value="RNA_pol_sigma_r3/r4-like"/>
</dbReference>
<gene>
    <name evidence="8" type="ORF">RBB81_22655</name>
</gene>
<dbReference type="InterPro" id="IPR013249">
    <property type="entry name" value="RNA_pol_sigma70_r4_t2"/>
</dbReference>
<evidence type="ECO:0000256" key="1">
    <source>
        <dbReference type="ARBA" id="ARBA00010641"/>
    </source>
</evidence>
<keyword evidence="3" id="KW-0731">Sigma factor</keyword>
<organism evidence="8">
    <name type="scientific">Tunturiibacter gelidiferens</name>
    <dbReference type="NCBI Taxonomy" id="3069689"/>
    <lineage>
        <taxon>Bacteria</taxon>
        <taxon>Pseudomonadati</taxon>
        <taxon>Acidobacteriota</taxon>
        <taxon>Terriglobia</taxon>
        <taxon>Terriglobales</taxon>
        <taxon>Acidobacteriaceae</taxon>
        <taxon>Tunturiibacter</taxon>
    </lineage>
</organism>
<dbReference type="PANTHER" id="PTHR43133:SF8">
    <property type="entry name" value="RNA POLYMERASE SIGMA FACTOR HI_1459-RELATED"/>
    <property type="match status" value="1"/>
</dbReference>
<protein>
    <submittedName>
        <fullName evidence="8">RNA polymerase sigma factor</fullName>
    </submittedName>
</protein>
<evidence type="ECO:0000313" key="8">
    <source>
        <dbReference type="EMBL" id="XCB22339.1"/>
    </source>
</evidence>
<dbReference type="RefSeq" id="WP_353072277.1">
    <property type="nucleotide sequence ID" value="NZ_CP132938.1"/>
</dbReference>
<dbReference type="AlphaFoldDB" id="A0AAU7Z0S8"/>
<dbReference type="GO" id="GO:0016987">
    <property type="term" value="F:sigma factor activity"/>
    <property type="evidence" value="ECO:0007669"/>
    <property type="project" value="UniProtKB-KW"/>
</dbReference>
<proteinExistence type="inferred from homology"/>
<dbReference type="Gene3D" id="1.10.1740.10">
    <property type="match status" value="1"/>
</dbReference>
<dbReference type="EMBL" id="CP132938">
    <property type="protein sequence ID" value="XCB22339.1"/>
    <property type="molecule type" value="Genomic_DNA"/>
</dbReference>
<comment type="similarity">
    <text evidence="1">Belongs to the sigma-70 factor family. ECF subfamily.</text>
</comment>
<feature type="domain" description="RNA polymerase sigma-70 region 2" evidence="6">
    <location>
        <begin position="23"/>
        <end position="89"/>
    </location>
</feature>
<evidence type="ECO:0000256" key="2">
    <source>
        <dbReference type="ARBA" id="ARBA00023015"/>
    </source>
</evidence>
<dbReference type="InterPro" id="IPR036388">
    <property type="entry name" value="WH-like_DNA-bd_sf"/>
</dbReference>
<dbReference type="CDD" id="cd06171">
    <property type="entry name" value="Sigma70_r4"/>
    <property type="match status" value="1"/>
</dbReference>
<dbReference type="InterPro" id="IPR013325">
    <property type="entry name" value="RNA_pol_sigma_r2"/>
</dbReference>
<dbReference type="InterPro" id="IPR014284">
    <property type="entry name" value="RNA_pol_sigma-70_dom"/>
</dbReference>
<dbReference type="SUPFAM" id="SSF88946">
    <property type="entry name" value="Sigma2 domain of RNA polymerase sigma factors"/>
    <property type="match status" value="1"/>
</dbReference>
<dbReference type="KEGG" id="tgi:RBB81_22655"/>
<reference evidence="8" key="1">
    <citation type="submission" date="2023-08" db="EMBL/GenBank/DDBJ databases">
        <authorList>
            <person name="Messyasz A."/>
            <person name="Mannisto M.K."/>
            <person name="Kerkhof L.J."/>
            <person name="Haggblom M."/>
        </authorList>
    </citation>
    <scope>NUCLEOTIDE SEQUENCE</scope>
    <source>
        <strain evidence="8">M8UP39</strain>
    </source>
</reference>
<dbReference type="InterPro" id="IPR039425">
    <property type="entry name" value="RNA_pol_sigma-70-like"/>
</dbReference>
<name>A0AAU7Z0S8_9BACT</name>
<dbReference type="InterPro" id="IPR007627">
    <property type="entry name" value="RNA_pol_sigma70_r2"/>
</dbReference>
<evidence type="ECO:0000256" key="5">
    <source>
        <dbReference type="ARBA" id="ARBA00023163"/>
    </source>
</evidence>
<evidence type="ECO:0000256" key="4">
    <source>
        <dbReference type="ARBA" id="ARBA00023125"/>
    </source>
</evidence>
<dbReference type="GO" id="GO:0003677">
    <property type="term" value="F:DNA binding"/>
    <property type="evidence" value="ECO:0007669"/>
    <property type="project" value="UniProtKB-KW"/>
</dbReference>
<feature type="domain" description="RNA polymerase sigma factor 70 region 4 type 2" evidence="7">
    <location>
        <begin position="122"/>
        <end position="173"/>
    </location>
</feature>
<sequence>MESDTRQIALGLRQGDVVVLEALVEQYQYRLVRYLIYLLGRRDGVDDLVQETWLRVLERGSSYDGHSRFEPWLFRVARNIAVDAMRKRRNLSLDSDDGVRPPPASNAPSPFTLAARTEDADRLARSLETLESVYREALVLRFQEDLSLQEISVVVGAPVSTVASRIYRGLATLRPQFGGEQYEY</sequence>
<dbReference type="Pfam" id="PF08281">
    <property type="entry name" value="Sigma70_r4_2"/>
    <property type="match status" value="1"/>
</dbReference>
<dbReference type="PANTHER" id="PTHR43133">
    <property type="entry name" value="RNA POLYMERASE ECF-TYPE SIGMA FACTO"/>
    <property type="match status" value="1"/>
</dbReference>
<dbReference type="GO" id="GO:0006352">
    <property type="term" value="P:DNA-templated transcription initiation"/>
    <property type="evidence" value="ECO:0007669"/>
    <property type="project" value="InterPro"/>
</dbReference>
<reference evidence="8" key="2">
    <citation type="journal article" date="2024" name="Environ. Microbiol.">
        <title>Genome analysis and description of Tunturibacter gen. nov. expands the diversity of Terriglobia in tundra soils.</title>
        <authorList>
            <person name="Messyasz A."/>
            <person name="Mannisto M.K."/>
            <person name="Kerkhof L.J."/>
            <person name="Haggblom M.M."/>
        </authorList>
    </citation>
    <scope>NUCLEOTIDE SEQUENCE</scope>
    <source>
        <strain evidence="8">M8UP39</strain>
    </source>
</reference>
<evidence type="ECO:0000259" key="7">
    <source>
        <dbReference type="Pfam" id="PF08281"/>
    </source>
</evidence>
<evidence type="ECO:0000259" key="6">
    <source>
        <dbReference type="Pfam" id="PF04542"/>
    </source>
</evidence>
<keyword evidence="4" id="KW-0238">DNA-binding</keyword>
<dbReference type="Pfam" id="PF04542">
    <property type="entry name" value="Sigma70_r2"/>
    <property type="match status" value="1"/>
</dbReference>
<evidence type="ECO:0000256" key="3">
    <source>
        <dbReference type="ARBA" id="ARBA00023082"/>
    </source>
</evidence>
<keyword evidence="5" id="KW-0804">Transcription</keyword>
<dbReference type="SUPFAM" id="SSF88659">
    <property type="entry name" value="Sigma3 and sigma4 domains of RNA polymerase sigma factors"/>
    <property type="match status" value="1"/>
</dbReference>
<accession>A0AAU7Z0S8</accession>
<keyword evidence="2" id="KW-0805">Transcription regulation</keyword>